<dbReference type="InParanoid" id="G0N9G8"/>
<dbReference type="GO" id="GO:0016197">
    <property type="term" value="P:endosomal transport"/>
    <property type="evidence" value="ECO:0007669"/>
    <property type="project" value="TreeGrafter"/>
</dbReference>
<evidence type="ECO:0000256" key="2">
    <source>
        <dbReference type="ARBA" id="ARBA00022771"/>
    </source>
</evidence>
<dbReference type="InterPro" id="IPR011011">
    <property type="entry name" value="Znf_FYVE_PHD"/>
</dbReference>
<evidence type="ECO:0000256" key="3">
    <source>
        <dbReference type="ARBA" id="ARBA00022833"/>
    </source>
</evidence>
<dbReference type="Gene3D" id="3.30.40.10">
    <property type="entry name" value="Zinc/RING finger domain, C3HC4 (zinc finger)"/>
    <property type="match status" value="1"/>
</dbReference>
<dbReference type="PANTHER" id="PTHR46319">
    <property type="entry name" value="ZINC FINGER FYVE DOMAIN-CONTAINING PROTEIN"/>
    <property type="match status" value="1"/>
</dbReference>
<dbReference type="InterPro" id="IPR017455">
    <property type="entry name" value="Znf_FYVE-rel"/>
</dbReference>
<feature type="region of interest" description="Disordered" evidence="5">
    <location>
        <begin position="77"/>
        <end position="100"/>
    </location>
</feature>
<dbReference type="CDD" id="cd15729">
    <property type="entry name" value="FYVE_endofin"/>
    <property type="match status" value="1"/>
</dbReference>
<keyword evidence="3" id="KW-0862">Zinc</keyword>
<feature type="domain" description="FYVE-type" evidence="6">
    <location>
        <begin position="578"/>
        <end position="642"/>
    </location>
</feature>
<dbReference type="Proteomes" id="UP000008068">
    <property type="component" value="Unassembled WGS sequence"/>
</dbReference>
<feature type="region of interest" description="Disordered" evidence="5">
    <location>
        <begin position="1"/>
        <end position="22"/>
    </location>
</feature>
<dbReference type="InterPro" id="IPR022557">
    <property type="entry name" value="SARA-like_C"/>
</dbReference>
<keyword evidence="2 4" id="KW-0863">Zinc-finger</keyword>
<keyword evidence="1" id="KW-0479">Metal-binding</keyword>
<dbReference type="OrthoDB" id="5872154at2759"/>
<evidence type="ECO:0000313" key="7">
    <source>
        <dbReference type="EMBL" id="EGT55669.1"/>
    </source>
</evidence>
<dbReference type="EMBL" id="GL379852">
    <property type="protein sequence ID" value="EGT55669.1"/>
    <property type="molecule type" value="Genomic_DNA"/>
</dbReference>
<dbReference type="FunFam" id="3.30.40.10:FF:000084">
    <property type="entry name" value="Zinc finger, FYVE domain-containing 9b"/>
    <property type="match status" value="1"/>
</dbReference>
<dbReference type="STRING" id="135651.G0N9G8"/>
<feature type="region of interest" description="Disordered" evidence="5">
    <location>
        <begin position="422"/>
        <end position="473"/>
    </location>
</feature>
<dbReference type="Gene3D" id="3.30.500.40">
    <property type="match status" value="1"/>
</dbReference>
<evidence type="ECO:0000259" key="6">
    <source>
        <dbReference type="PROSITE" id="PS50178"/>
    </source>
</evidence>
<dbReference type="FunCoup" id="G0N9G8">
    <property type="interactions" value="2907"/>
</dbReference>
<dbReference type="PANTHER" id="PTHR46319:SF3">
    <property type="entry name" value="ZINC FINGER FYVE DOMAIN-CONTAINING PROTEIN"/>
    <property type="match status" value="1"/>
</dbReference>
<dbReference type="SMART" id="SM01421">
    <property type="entry name" value="DUF3480"/>
    <property type="match status" value="1"/>
</dbReference>
<gene>
    <name evidence="7" type="ORF">CAEBREN_29530</name>
</gene>
<feature type="compositionally biased region" description="Polar residues" evidence="5">
    <location>
        <begin position="87"/>
        <end position="97"/>
    </location>
</feature>
<feature type="region of interest" description="Disordered" evidence="5">
    <location>
        <begin position="645"/>
        <end position="736"/>
    </location>
</feature>
<dbReference type="SUPFAM" id="SSF57903">
    <property type="entry name" value="FYVE/PHD zinc finger"/>
    <property type="match status" value="1"/>
</dbReference>
<feature type="compositionally biased region" description="Basic and acidic residues" evidence="5">
    <location>
        <begin position="434"/>
        <end position="459"/>
    </location>
</feature>
<keyword evidence="8" id="KW-1185">Reference proteome</keyword>
<evidence type="ECO:0000313" key="8">
    <source>
        <dbReference type="Proteomes" id="UP000008068"/>
    </source>
</evidence>
<feature type="compositionally biased region" description="Basic and acidic residues" evidence="5">
    <location>
        <begin position="645"/>
        <end position="658"/>
    </location>
</feature>
<dbReference type="Pfam" id="PF01363">
    <property type="entry name" value="FYVE"/>
    <property type="match status" value="1"/>
</dbReference>
<feature type="compositionally biased region" description="Low complexity" evidence="5">
    <location>
        <begin position="670"/>
        <end position="681"/>
    </location>
</feature>
<dbReference type="PROSITE" id="PS50178">
    <property type="entry name" value="ZF_FYVE"/>
    <property type="match status" value="1"/>
</dbReference>
<name>G0N9G8_CAEBE</name>
<dbReference type="GO" id="GO:0008270">
    <property type="term" value="F:zinc ion binding"/>
    <property type="evidence" value="ECO:0007669"/>
    <property type="project" value="UniProtKB-KW"/>
</dbReference>
<feature type="compositionally biased region" description="Acidic residues" evidence="5">
    <location>
        <begin position="495"/>
        <end position="513"/>
    </location>
</feature>
<feature type="compositionally biased region" description="Polar residues" evidence="5">
    <location>
        <begin position="688"/>
        <end position="713"/>
    </location>
</feature>
<evidence type="ECO:0000256" key="4">
    <source>
        <dbReference type="PROSITE-ProRule" id="PRU00091"/>
    </source>
</evidence>
<feature type="region of interest" description="Disordered" evidence="5">
    <location>
        <begin position="495"/>
        <end position="517"/>
    </location>
</feature>
<dbReference type="GO" id="GO:0031901">
    <property type="term" value="C:early endosome membrane"/>
    <property type="evidence" value="ECO:0007669"/>
    <property type="project" value="TreeGrafter"/>
</dbReference>
<organism evidence="8">
    <name type="scientific">Caenorhabditis brenneri</name>
    <name type="common">Nematode worm</name>
    <dbReference type="NCBI Taxonomy" id="135651"/>
    <lineage>
        <taxon>Eukaryota</taxon>
        <taxon>Metazoa</taxon>
        <taxon>Ecdysozoa</taxon>
        <taxon>Nematoda</taxon>
        <taxon>Chromadorea</taxon>
        <taxon>Rhabditida</taxon>
        <taxon>Rhabditina</taxon>
        <taxon>Rhabditomorpha</taxon>
        <taxon>Rhabditoidea</taxon>
        <taxon>Rhabditidae</taxon>
        <taxon>Peloderinae</taxon>
        <taxon>Caenorhabditis</taxon>
    </lineage>
</organism>
<proteinExistence type="predicted"/>
<feature type="compositionally biased region" description="Acidic residues" evidence="5">
    <location>
        <begin position="324"/>
        <end position="334"/>
    </location>
</feature>
<accession>G0N9G8</accession>
<dbReference type="SMART" id="SM00064">
    <property type="entry name" value="FYVE"/>
    <property type="match status" value="1"/>
</dbReference>
<evidence type="ECO:0000256" key="5">
    <source>
        <dbReference type="SAM" id="MobiDB-lite"/>
    </source>
</evidence>
<sequence>MESDLIRKSHISQPLPVLPPTSIAMQPRGFKQKSQAKHVVAVSKFVIDEDMNRHMEGHINIDSSALPNTFHPKQICRSSSDEKQTTKENIMPTSQNEGTEEVVHIVKEEKLTEDPQVISEKVIPQKTVEDEPLQKIHSEPEPEEISETEEETLIPETQVISNLNCTARDAEKTIQEQMPEKEILELDTEMESMLDYLNGVDGESVPFETIETTPKSSLEEPVRTIRKEGGRDLMDDMADDSIVSQFADKLSEEVMAAALTNRKMHYDPAVQEFYRANDSIPDVFSMSLDSTHSSLNQDSSSDNSNYLSEPEHVIKQRLPSVIEQSEEFEESSEVFDEKEMVSEIENTSIDVEDNDAIAGSESNSHEARKQESEVEIQKESESSEEANEIMQNALKTDKESLSDDLKPKVDCVIEEQNGEVVSNENVECEDDVTSDDRLADPVEHQSDKFQETTIKEPKDLVAGNSELPGEDEAFEPPALSQLALLETVQRVDDVVETASDESQESPLEEGNDNEEGRSRFDVISENSFQEKYFFQSSIATVHVLHESDSDESVAPRRERRLTESELQLGKTSPYWIPDSECPLCMLCNTKFTILTRRHHCRACGRVLCGSCCNEKAILEYLQEEGKKPQAVRVCKPCSSMLARIESHEQEEQRRRESVVSDGPSNEDEASSSAAPVSAVVPRGVLKTRSITQGNEDEGASTSSHFAPTSSNRSVMFRDGVRPGAPVDEEFSGEERSTALKPKKKSRKRTAVVRRIAELRMEDELQCALPKGDATKLLVLKPDYDQPKFENASNILESLCNFSVVTVVLKKNLNCTVQIFNNPNFGLVWAVATQGFAQIGLDELFFSWTLNDKEKQKVDAEEPELHEQTALSLLPLSVLHRISTVSGITPLTIVHYYKMSCSKTISLQIYTHSTEHEYAGVRRVDNRLMRVHTVPEPKYPVSKHIMFFRPTIQAGLGNMRIPTNPFLIACFLHDDELNWAIALPNRLLYKLGEKYNVFPTPFVNNVGRPALYSTDVSGTVLKVFTDFRSWSYRMKHIPGCTVSLSNDKTVIRIPKSCIKELKDILNLNRSMVAWSCDFSQEDDSVLVCEETDPGLYSTQVFAKYIGQRECKESYSPICFPTHRFSATSASFVILDGGSKVNSLQVNVVEDGVAIRLQSDRLETILNAINEGHDVVESSKDMEFRVEFVEDGDWISPDTDYYPKSQIDGLSLINKFQYGLSLERVLTQVLQVQGVTDYGVRMSHVYNLGDGRLQPEEEPKIYGMVEIAARECVAMLEPHIQYLIHAGIGSVSIRLFVSPYEFEYDVSRWLGLEAENDKYKQSLDQLIPMLCNMVEYVPNGFEVEFVLSIVSTRALPIQCVK</sequence>
<protein>
    <recommendedName>
        <fullName evidence="6">FYVE-type domain-containing protein</fullName>
    </recommendedName>
</protein>
<reference evidence="8" key="1">
    <citation type="submission" date="2011-07" db="EMBL/GenBank/DDBJ databases">
        <authorList>
            <consortium name="Caenorhabditis brenneri Sequencing and Analysis Consortium"/>
            <person name="Wilson R.K."/>
        </authorList>
    </citation>
    <scope>NUCLEOTIDE SEQUENCE [LARGE SCALE GENOMIC DNA]</scope>
    <source>
        <strain evidence="8">PB2801</strain>
    </source>
</reference>
<dbReference type="HOGENOM" id="CLU_006554_0_0_1"/>
<dbReference type="InterPro" id="IPR013083">
    <property type="entry name" value="Znf_RING/FYVE/PHD"/>
</dbReference>
<dbReference type="InterPro" id="IPR000306">
    <property type="entry name" value="Znf_FYVE"/>
</dbReference>
<dbReference type="Pfam" id="PF11979">
    <property type="entry name" value="SARA_C"/>
    <property type="match status" value="1"/>
</dbReference>
<dbReference type="eggNOG" id="KOG1841">
    <property type="taxonomic scope" value="Eukaryota"/>
</dbReference>
<feature type="compositionally biased region" description="Basic and acidic residues" evidence="5">
    <location>
        <begin position="363"/>
        <end position="381"/>
    </location>
</feature>
<dbReference type="Gene3D" id="3.30.1360.220">
    <property type="entry name" value="Domain of unknown function (DUF3480), N-terminal subdomain"/>
    <property type="match status" value="1"/>
</dbReference>
<feature type="region of interest" description="Disordered" evidence="5">
    <location>
        <begin position="324"/>
        <end position="403"/>
    </location>
</feature>
<evidence type="ECO:0000256" key="1">
    <source>
        <dbReference type="ARBA" id="ARBA00022723"/>
    </source>
</evidence>